<dbReference type="InterPro" id="IPR015422">
    <property type="entry name" value="PyrdxlP-dep_Trfase_small"/>
</dbReference>
<comment type="caution">
    <text evidence="7">The sequence shown here is derived from an EMBL/GenBank/DDBJ whole genome shotgun (WGS) entry which is preliminary data.</text>
</comment>
<dbReference type="PIRSF" id="PIRSF001434">
    <property type="entry name" value="CGS"/>
    <property type="match status" value="1"/>
</dbReference>
<dbReference type="InterPro" id="IPR015424">
    <property type="entry name" value="PyrdxlP-dep_Trfase"/>
</dbReference>
<keyword evidence="8" id="KW-1185">Reference proteome</keyword>
<dbReference type="InterPro" id="IPR015421">
    <property type="entry name" value="PyrdxlP-dep_Trfase_major"/>
</dbReference>
<dbReference type="Gene3D" id="3.40.640.10">
    <property type="entry name" value="Type I PLP-dependent aspartate aminotransferase-like (Major domain)"/>
    <property type="match status" value="1"/>
</dbReference>
<evidence type="ECO:0000313" key="8">
    <source>
        <dbReference type="Proteomes" id="UP001410795"/>
    </source>
</evidence>
<evidence type="ECO:0000256" key="6">
    <source>
        <dbReference type="SAM" id="MobiDB-lite"/>
    </source>
</evidence>
<sequence length="446" mass="47151">MTVILDSTSVGERAHDTAPRQGFSTRQVHAGVRAAAATPRTTPIYLTAGFSFDEYDAAEAHFRDGAGYAYTRIANPTIDTVESRIAELEGGAEALLVASGQAALAVALLSLVSAGGHVVASTHIYEGTRGLLADNLGRFGVSSDFVTDIGDPDAWRAAIRPQTRALVAESLSNARNDVLDIAAIAEVAHEHGIPLVVDNTMATPYLLRPLEHGADIVIHSASKFLAGQGAVIGGVIVDDGRFDIDRSGSLFPHLVERHRLGGPSVAERAAGRARIAYARETVAPRFGSTLSPFNAFLIGQGIETLSLRVGRQSDSALLIARWLEGRDEVESVDYAGLASHPRPDLAERYLPDGHGAVFTFTLRGGAAAARAFVEALQLLTHMTHIGDVRSLVLHPASTSHVNRTPAERLEVGVRPGTLRLSVGIEDAADLREDLARGLAAAREAGA</sequence>
<evidence type="ECO:0000256" key="5">
    <source>
        <dbReference type="RuleBase" id="RU362118"/>
    </source>
</evidence>
<name>A0ABP7B476_9MICO</name>
<evidence type="ECO:0000256" key="4">
    <source>
        <dbReference type="ARBA" id="ARBA00022898"/>
    </source>
</evidence>
<feature type="region of interest" description="Disordered" evidence="6">
    <location>
        <begin position="1"/>
        <end position="24"/>
    </location>
</feature>
<reference evidence="8" key="1">
    <citation type="journal article" date="2019" name="Int. J. Syst. Evol. Microbiol.">
        <title>The Global Catalogue of Microorganisms (GCM) 10K type strain sequencing project: providing services to taxonomists for standard genome sequencing and annotation.</title>
        <authorList>
            <consortium name="The Broad Institute Genomics Platform"/>
            <consortium name="The Broad Institute Genome Sequencing Center for Infectious Disease"/>
            <person name="Wu L."/>
            <person name="Ma J."/>
        </authorList>
    </citation>
    <scope>NUCLEOTIDE SEQUENCE [LARGE SCALE GENOMIC DNA]</scope>
    <source>
        <strain evidence="8">JCM 16546</strain>
    </source>
</reference>
<dbReference type="PANTHER" id="PTHR43797:SF2">
    <property type="entry name" value="HOMOCYSTEINE_CYSTEINE SYNTHASE"/>
    <property type="match status" value="1"/>
</dbReference>
<dbReference type="EMBL" id="BAAAYV010000002">
    <property type="protein sequence ID" value="GAA3647083.1"/>
    <property type="molecule type" value="Genomic_DNA"/>
</dbReference>
<proteinExistence type="inferred from homology"/>
<gene>
    <name evidence="7" type="ORF">GCM10022202_03060</name>
</gene>
<keyword evidence="4 5" id="KW-0663">Pyridoxal phosphate</keyword>
<accession>A0ABP7B476</accession>
<dbReference type="Proteomes" id="UP001410795">
    <property type="component" value="Unassembled WGS sequence"/>
</dbReference>
<keyword evidence="3" id="KW-0808">Transferase</keyword>
<dbReference type="Pfam" id="PF01053">
    <property type="entry name" value="Cys_Met_Meta_PP"/>
    <property type="match status" value="1"/>
</dbReference>
<dbReference type="InterPro" id="IPR000277">
    <property type="entry name" value="Cys/Met-Metab_PyrdxlP-dep_enz"/>
</dbReference>
<evidence type="ECO:0000313" key="7">
    <source>
        <dbReference type="EMBL" id="GAA3647083.1"/>
    </source>
</evidence>
<dbReference type="RefSeq" id="WP_221857497.1">
    <property type="nucleotide sequence ID" value="NZ_BAAAYV010000002.1"/>
</dbReference>
<dbReference type="PANTHER" id="PTHR43797">
    <property type="entry name" value="HOMOCYSTEINE/CYSTEINE SYNTHASE"/>
    <property type="match status" value="1"/>
</dbReference>
<dbReference type="Gene3D" id="3.90.1150.10">
    <property type="entry name" value="Aspartate Aminotransferase, domain 1"/>
    <property type="match status" value="1"/>
</dbReference>
<dbReference type="InterPro" id="IPR006235">
    <property type="entry name" value="OAc-hSer/O-AcSer_sulfhydrylase"/>
</dbReference>
<organism evidence="7 8">
    <name type="scientific">Microbacterium marinilacus</name>
    <dbReference type="NCBI Taxonomy" id="415209"/>
    <lineage>
        <taxon>Bacteria</taxon>
        <taxon>Bacillati</taxon>
        <taxon>Actinomycetota</taxon>
        <taxon>Actinomycetes</taxon>
        <taxon>Micrococcales</taxon>
        <taxon>Microbacteriaceae</taxon>
        <taxon>Microbacterium</taxon>
    </lineage>
</organism>
<evidence type="ECO:0000256" key="2">
    <source>
        <dbReference type="ARBA" id="ARBA00009077"/>
    </source>
</evidence>
<comment type="cofactor">
    <cofactor evidence="1 5">
        <name>pyridoxal 5'-phosphate</name>
        <dbReference type="ChEBI" id="CHEBI:597326"/>
    </cofactor>
</comment>
<comment type="similarity">
    <text evidence="2 5">Belongs to the trans-sulfuration enzymes family.</text>
</comment>
<dbReference type="SUPFAM" id="SSF53383">
    <property type="entry name" value="PLP-dependent transferases"/>
    <property type="match status" value="1"/>
</dbReference>
<evidence type="ECO:0000256" key="3">
    <source>
        <dbReference type="ARBA" id="ARBA00022679"/>
    </source>
</evidence>
<feature type="compositionally biased region" description="Polar residues" evidence="6">
    <location>
        <begin position="1"/>
        <end position="10"/>
    </location>
</feature>
<dbReference type="CDD" id="cd00614">
    <property type="entry name" value="CGS_like"/>
    <property type="match status" value="1"/>
</dbReference>
<evidence type="ECO:0000256" key="1">
    <source>
        <dbReference type="ARBA" id="ARBA00001933"/>
    </source>
</evidence>
<protein>
    <submittedName>
        <fullName evidence="7">Bifunctional o-acetylhomoserine/o-acetylserine sulfhydrylase</fullName>
    </submittedName>
</protein>